<evidence type="ECO:0000313" key="4">
    <source>
        <dbReference type="Proteomes" id="UP000007798"/>
    </source>
</evidence>
<evidence type="ECO:0000256" key="2">
    <source>
        <dbReference type="SAM" id="MobiDB-lite"/>
    </source>
</evidence>
<dbReference type="EMBL" id="CH964154">
    <property type="protein sequence ID" value="EDW79809.2"/>
    <property type="molecule type" value="Genomic_DNA"/>
</dbReference>
<dbReference type="eggNOG" id="ENOG502T999">
    <property type="taxonomic scope" value="Eukaryota"/>
</dbReference>
<dbReference type="HOGENOM" id="CLU_321904_0_0_1"/>
<keyword evidence="4" id="KW-1185">Reference proteome</keyword>
<organism evidence="3 4">
    <name type="scientific">Drosophila willistoni</name>
    <name type="common">Fruit fly</name>
    <dbReference type="NCBI Taxonomy" id="7260"/>
    <lineage>
        <taxon>Eukaryota</taxon>
        <taxon>Metazoa</taxon>
        <taxon>Ecdysozoa</taxon>
        <taxon>Arthropoda</taxon>
        <taxon>Hexapoda</taxon>
        <taxon>Insecta</taxon>
        <taxon>Pterygota</taxon>
        <taxon>Neoptera</taxon>
        <taxon>Endopterygota</taxon>
        <taxon>Diptera</taxon>
        <taxon>Brachycera</taxon>
        <taxon>Muscomorpha</taxon>
        <taxon>Ephydroidea</taxon>
        <taxon>Drosophilidae</taxon>
        <taxon>Drosophila</taxon>
        <taxon>Sophophora</taxon>
    </lineage>
</organism>
<accession>B4N620</accession>
<proteinExistence type="predicted"/>
<dbReference type="Proteomes" id="UP000007798">
    <property type="component" value="Unassembled WGS sequence"/>
</dbReference>
<feature type="compositionally biased region" description="Basic and acidic residues" evidence="2">
    <location>
        <begin position="635"/>
        <end position="652"/>
    </location>
</feature>
<sequence>MQIPLLHRYTQLMMLKKQIKHKDRRLKKYKRAARARWRKVRQIRSDLLEQLRQLIDTQQKNDAKLKRVRARHSSNGILIVYKRWLRRWTKSLKMQRQQLEKQQKQEEQWDRRLSQLKTKLGQQPNHKKLVDKCFTKLRIALKGWLDSPDRDTSIEGTVHTWEKEVEAIRKYLMDLEGLKPSTRKRVKKGGGEPGINGFSLFWDMEVQGKKSKWLPLTVTPRQSGLDDHKFWEHSLESQAMGDGPRSRDRFPKLPGRKHEKVKIGTANKDKHSHRIALDSHSAHSFQTITSGTSKVTFSLDEMKSQEKYKPIQNLLKNTIEQNSLLKAVPDSRALMRVVEKHHMWKNLNGLHDEMESAGFSVDDMLSILKDKYMQYLNQIVSDVVPQGDVVTIREQEVVRLRRKITRKAKFEAGVQYRELKPHIRPWGRAPVADDTFTVSGRPRDTSISSIPKLKSPRISSFLKQVANETEEEKTHIFDEIVSQNKVEDLAQLDVYVDETEQPVESFGEEVSQQEPLPQGIGEQEKASKATAQDGGVQALTSDEDCSECGEILEQDQKPCTWEKCPRCGVEVAIPENLSAGSIEACAKSNLIRSVTKDICLRCGYIHKKSSLCPHLACLAKPNLLSQLQRIKAAAKDYPETKPRPPKEYHQLDDDHDQQQFGSI</sequence>
<keyword evidence="1" id="KW-0175">Coiled coil</keyword>
<feature type="coiled-coil region" evidence="1">
    <location>
        <begin position="12"/>
        <end position="119"/>
    </location>
</feature>
<protein>
    <submittedName>
        <fullName evidence="3">Uncharacterized protein</fullName>
    </submittedName>
</protein>
<feature type="region of interest" description="Disordered" evidence="2">
    <location>
        <begin position="635"/>
        <end position="663"/>
    </location>
</feature>
<reference evidence="3 4" key="1">
    <citation type="journal article" date="2007" name="Nature">
        <title>Evolution of genes and genomes on the Drosophila phylogeny.</title>
        <authorList>
            <consortium name="Drosophila 12 Genomes Consortium"/>
            <person name="Clark A.G."/>
            <person name="Eisen M.B."/>
            <person name="Smith D.R."/>
            <person name="Bergman C.M."/>
            <person name="Oliver B."/>
            <person name="Markow T.A."/>
            <person name="Kaufman T.C."/>
            <person name="Kellis M."/>
            <person name="Gelbart W."/>
            <person name="Iyer V.N."/>
            <person name="Pollard D.A."/>
            <person name="Sackton T.B."/>
            <person name="Larracuente A.M."/>
            <person name="Singh N.D."/>
            <person name="Abad J.P."/>
            <person name="Abt D.N."/>
            <person name="Adryan B."/>
            <person name="Aguade M."/>
            <person name="Akashi H."/>
            <person name="Anderson W.W."/>
            <person name="Aquadro C.F."/>
            <person name="Ardell D.H."/>
            <person name="Arguello R."/>
            <person name="Artieri C.G."/>
            <person name="Barbash D.A."/>
            <person name="Barker D."/>
            <person name="Barsanti P."/>
            <person name="Batterham P."/>
            <person name="Batzoglou S."/>
            <person name="Begun D."/>
            <person name="Bhutkar A."/>
            <person name="Blanco E."/>
            <person name="Bosak S.A."/>
            <person name="Bradley R.K."/>
            <person name="Brand A.D."/>
            <person name="Brent M.R."/>
            <person name="Brooks A.N."/>
            <person name="Brown R.H."/>
            <person name="Butlin R.K."/>
            <person name="Caggese C."/>
            <person name="Calvi B.R."/>
            <person name="Bernardo de Carvalho A."/>
            <person name="Caspi A."/>
            <person name="Castrezana S."/>
            <person name="Celniker S.E."/>
            <person name="Chang J.L."/>
            <person name="Chapple C."/>
            <person name="Chatterji S."/>
            <person name="Chinwalla A."/>
            <person name="Civetta A."/>
            <person name="Clifton S.W."/>
            <person name="Comeron J.M."/>
            <person name="Costello J.C."/>
            <person name="Coyne J.A."/>
            <person name="Daub J."/>
            <person name="David R.G."/>
            <person name="Delcher A.L."/>
            <person name="Delehaunty K."/>
            <person name="Do C.B."/>
            <person name="Ebling H."/>
            <person name="Edwards K."/>
            <person name="Eickbush T."/>
            <person name="Evans J.D."/>
            <person name="Filipski A."/>
            <person name="Findeiss S."/>
            <person name="Freyhult E."/>
            <person name="Fulton L."/>
            <person name="Fulton R."/>
            <person name="Garcia A.C."/>
            <person name="Gardiner A."/>
            <person name="Garfield D.A."/>
            <person name="Garvin B.E."/>
            <person name="Gibson G."/>
            <person name="Gilbert D."/>
            <person name="Gnerre S."/>
            <person name="Godfrey J."/>
            <person name="Good R."/>
            <person name="Gotea V."/>
            <person name="Gravely B."/>
            <person name="Greenberg A.J."/>
            <person name="Griffiths-Jones S."/>
            <person name="Gross S."/>
            <person name="Guigo R."/>
            <person name="Gustafson E.A."/>
            <person name="Haerty W."/>
            <person name="Hahn M.W."/>
            <person name="Halligan D.L."/>
            <person name="Halpern A.L."/>
            <person name="Halter G.M."/>
            <person name="Han M.V."/>
            <person name="Heger A."/>
            <person name="Hillier L."/>
            <person name="Hinrichs A.S."/>
            <person name="Holmes I."/>
            <person name="Hoskins R.A."/>
            <person name="Hubisz M.J."/>
            <person name="Hultmark D."/>
            <person name="Huntley M.A."/>
            <person name="Jaffe D.B."/>
            <person name="Jagadeeshan S."/>
            <person name="Jeck W.R."/>
            <person name="Johnson J."/>
            <person name="Jones C.D."/>
            <person name="Jordan W.C."/>
            <person name="Karpen G.H."/>
            <person name="Kataoka E."/>
            <person name="Keightley P.D."/>
            <person name="Kheradpour P."/>
            <person name="Kirkness E.F."/>
            <person name="Koerich L.B."/>
            <person name="Kristiansen K."/>
            <person name="Kudrna D."/>
            <person name="Kulathinal R.J."/>
            <person name="Kumar S."/>
            <person name="Kwok R."/>
            <person name="Lander E."/>
            <person name="Langley C.H."/>
            <person name="Lapoint R."/>
            <person name="Lazzaro B.P."/>
            <person name="Lee S.J."/>
            <person name="Levesque L."/>
            <person name="Li R."/>
            <person name="Lin C.F."/>
            <person name="Lin M.F."/>
            <person name="Lindblad-Toh K."/>
            <person name="Llopart A."/>
            <person name="Long M."/>
            <person name="Low L."/>
            <person name="Lozovsky E."/>
            <person name="Lu J."/>
            <person name="Luo M."/>
            <person name="Machado C.A."/>
            <person name="Makalowski W."/>
            <person name="Marzo M."/>
            <person name="Matsuda M."/>
            <person name="Matzkin L."/>
            <person name="McAllister B."/>
            <person name="McBride C.S."/>
            <person name="McKernan B."/>
            <person name="McKernan K."/>
            <person name="Mendez-Lago M."/>
            <person name="Minx P."/>
            <person name="Mollenhauer M.U."/>
            <person name="Montooth K."/>
            <person name="Mount S.M."/>
            <person name="Mu X."/>
            <person name="Myers E."/>
            <person name="Negre B."/>
            <person name="Newfeld S."/>
            <person name="Nielsen R."/>
            <person name="Noor M.A."/>
            <person name="O'Grady P."/>
            <person name="Pachter L."/>
            <person name="Papaceit M."/>
            <person name="Parisi M.J."/>
            <person name="Parisi M."/>
            <person name="Parts L."/>
            <person name="Pedersen J.S."/>
            <person name="Pesole G."/>
            <person name="Phillippy A.M."/>
            <person name="Ponting C.P."/>
            <person name="Pop M."/>
            <person name="Porcelli D."/>
            <person name="Powell J.R."/>
            <person name="Prohaska S."/>
            <person name="Pruitt K."/>
            <person name="Puig M."/>
            <person name="Quesneville H."/>
            <person name="Ram K.R."/>
            <person name="Rand D."/>
            <person name="Rasmussen M.D."/>
            <person name="Reed L.K."/>
            <person name="Reenan R."/>
            <person name="Reily A."/>
            <person name="Remington K.A."/>
            <person name="Rieger T.T."/>
            <person name="Ritchie M.G."/>
            <person name="Robin C."/>
            <person name="Rogers Y.H."/>
            <person name="Rohde C."/>
            <person name="Rozas J."/>
            <person name="Rubenfield M.J."/>
            <person name="Ruiz A."/>
            <person name="Russo S."/>
            <person name="Salzberg S.L."/>
            <person name="Sanchez-Gracia A."/>
            <person name="Saranga D.J."/>
            <person name="Sato H."/>
            <person name="Schaeffer S.W."/>
            <person name="Schatz M.C."/>
            <person name="Schlenke T."/>
            <person name="Schwartz R."/>
            <person name="Segarra C."/>
            <person name="Singh R.S."/>
            <person name="Sirot L."/>
            <person name="Sirota M."/>
            <person name="Sisneros N.B."/>
            <person name="Smith C.D."/>
            <person name="Smith T.F."/>
            <person name="Spieth J."/>
            <person name="Stage D.E."/>
            <person name="Stark A."/>
            <person name="Stephan W."/>
            <person name="Strausberg R.L."/>
            <person name="Strempel S."/>
            <person name="Sturgill D."/>
            <person name="Sutton G."/>
            <person name="Sutton G.G."/>
            <person name="Tao W."/>
            <person name="Teichmann S."/>
            <person name="Tobari Y.N."/>
            <person name="Tomimura Y."/>
            <person name="Tsolas J.M."/>
            <person name="Valente V.L."/>
            <person name="Venter E."/>
            <person name="Venter J.C."/>
            <person name="Vicario S."/>
            <person name="Vieira F.G."/>
            <person name="Vilella A.J."/>
            <person name="Villasante A."/>
            <person name="Walenz B."/>
            <person name="Wang J."/>
            <person name="Wasserman M."/>
            <person name="Watts T."/>
            <person name="Wilson D."/>
            <person name="Wilson R.K."/>
            <person name="Wing R.A."/>
            <person name="Wolfner M.F."/>
            <person name="Wong A."/>
            <person name="Wong G.K."/>
            <person name="Wu C.I."/>
            <person name="Wu G."/>
            <person name="Yamamoto D."/>
            <person name="Yang H.P."/>
            <person name="Yang S.P."/>
            <person name="Yorke J.A."/>
            <person name="Yoshida K."/>
            <person name="Zdobnov E."/>
            <person name="Zhang P."/>
            <person name="Zhang Y."/>
            <person name="Zimin A.V."/>
            <person name="Baldwin J."/>
            <person name="Abdouelleil A."/>
            <person name="Abdulkadir J."/>
            <person name="Abebe A."/>
            <person name="Abera B."/>
            <person name="Abreu J."/>
            <person name="Acer S.C."/>
            <person name="Aftuck L."/>
            <person name="Alexander A."/>
            <person name="An P."/>
            <person name="Anderson E."/>
            <person name="Anderson S."/>
            <person name="Arachi H."/>
            <person name="Azer M."/>
            <person name="Bachantsang P."/>
            <person name="Barry A."/>
            <person name="Bayul T."/>
            <person name="Berlin A."/>
            <person name="Bessette D."/>
            <person name="Bloom T."/>
            <person name="Blye J."/>
            <person name="Boguslavskiy L."/>
            <person name="Bonnet C."/>
            <person name="Boukhgalter B."/>
            <person name="Bourzgui I."/>
            <person name="Brown A."/>
            <person name="Cahill P."/>
            <person name="Channer S."/>
            <person name="Cheshatsang Y."/>
            <person name="Chuda L."/>
            <person name="Citroen M."/>
            <person name="Collymore A."/>
            <person name="Cooke P."/>
            <person name="Costello M."/>
            <person name="D'Aco K."/>
            <person name="Daza R."/>
            <person name="De Haan G."/>
            <person name="DeGray S."/>
            <person name="DeMaso C."/>
            <person name="Dhargay N."/>
            <person name="Dooley K."/>
            <person name="Dooley E."/>
            <person name="Doricent M."/>
            <person name="Dorje P."/>
            <person name="Dorjee K."/>
            <person name="Dupes A."/>
            <person name="Elong R."/>
            <person name="Falk J."/>
            <person name="Farina A."/>
            <person name="Faro S."/>
            <person name="Ferguson D."/>
            <person name="Fisher S."/>
            <person name="Foley C.D."/>
            <person name="Franke A."/>
            <person name="Friedrich D."/>
            <person name="Gadbois L."/>
            <person name="Gearin G."/>
            <person name="Gearin C.R."/>
            <person name="Giannoukos G."/>
            <person name="Goode T."/>
            <person name="Graham J."/>
            <person name="Grandbois E."/>
            <person name="Grewal S."/>
            <person name="Gyaltsen K."/>
            <person name="Hafez N."/>
            <person name="Hagos B."/>
            <person name="Hall J."/>
            <person name="Henson C."/>
            <person name="Hollinger A."/>
            <person name="Honan T."/>
            <person name="Huard M.D."/>
            <person name="Hughes L."/>
            <person name="Hurhula B."/>
            <person name="Husby M.E."/>
            <person name="Kamat A."/>
            <person name="Kanga B."/>
            <person name="Kashin S."/>
            <person name="Khazanovich D."/>
            <person name="Kisner P."/>
            <person name="Lance K."/>
            <person name="Lara M."/>
            <person name="Lee W."/>
            <person name="Lennon N."/>
            <person name="Letendre F."/>
            <person name="LeVine R."/>
            <person name="Lipovsky A."/>
            <person name="Liu X."/>
            <person name="Liu J."/>
            <person name="Liu S."/>
            <person name="Lokyitsang T."/>
            <person name="Lokyitsang Y."/>
            <person name="Lubonja R."/>
            <person name="Lui A."/>
            <person name="MacDonald P."/>
            <person name="Magnisalis V."/>
            <person name="Maru K."/>
            <person name="Matthews C."/>
            <person name="McCusker W."/>
            <person name="McDonough S."/>
            <person name="Mehta T."/>
            <person name="Meldrim J."/>
            <person name="Meneus L."/>
            <person name="Mihai O."/>
            <person name="Mihalev A."/>
            <person name="Mihova T."/>
            <person name="Mittelman R."/>
            <person name="Mlenga V."/>
            <person name="Montmayeur A."/>
            <person name="Mulrain L."/>
            <person name="Navidi A."/>
            <person name="Naylor J."/>
            <person name="Negash T."/>
            <person name="Nguyen T."/>
            <person name="Nguyen N."/>
            <person name="Nicol R."/>
            <person name="Norbu C."/>
            <person name="Norbu N."/>
            <person name="Novod N."/>
            <person name="O'Neill B."/>
            <person name="Osman S."/>
            <person name="Markiewicz E."/>
            <person name="Oyono O.L."/>
            <person name="Patti C."/>
            <person name="Phunkhang P."/>
            <person name="Pierre F."/>
            <person name="Priest M."/>
            <person name="Raghuraman S."/>
            <person name="Rege F."/>
            <person name="Reyes R."/>
            <person name="Rise C."/>
            <person name="Rogov P."/>
            <person name="Ross K."/>
            <person name="Ryan E."/>
            <person name="Settipalli S."/>
            <person name="Shea T."/>
            <person name="Sherpa N."/>
            <person name="Shi L."/>
            <person name="Shih D."/>
            <person name="Sparrow T."/>
            <person name="Spaulding J."/>
            <person name="Stalker J."/>
            <person name="Stange-Thomann N."/>
            <person name="Stavropoulos S."/>
            <person name="Stone C."/>
            <person name="Strader C."/>
            <person name="Tesfaye S."/>
            <person name="Thomson T."/>
            <person name="Thoulutsang Y."/>
            <person name="Thoulutsang D."/>
            <person name="Topham K."/>
            <person name="Topping I."/>
            <person name="Tsamla T."/>
            <person name="Vassiliev H."/>
            <person name="Vo A."/>
            <person name="Wangchuk T."/>
            <person name="Wangdi T."/>
            <person name="Weiand M."/>
            <person name="Wilkinson J."/>
            <person name="Wilson A."/>
            <person name="Yadav S."/>
            <person name="Young G."/>
            <person name="Yu Q."/>
            <person name="Zembek L."/>
            <person name="Zhong D."/>
            <person name="Zimmer A."/>
            <person name="Zwirko Z."/>
            <person name="Jaffe D.B."/>
            <person name="Alvarez P."/>
            <person name="Brockman W."/>
            <person name="Butler J."/>
            <person name="Chin C."/>
            <person name="Gnerre S."/>
            <person name="Grabherr M."/>
            <person name="Kleber M."/>
            <person name="Mauceli E."/>
            <person name="MacCallum I."/>
        </authorList>
    </citation>
    <scope>NUCLEOTIDE SEQUENCE [LARGE SCALE GENOMIC DNA]</scope>
    <source>
        <strain evidence="4">Tucson 14030-0811.24</strain>
    </source>
</reference>
<gene>
    <name evidence="3" type="primary">Dwil\GK17985</name>
    <name evidence="3" type="ORF">Dwil_GK17985</name>
</gene>
<feature type="region of interest" description="Disordered" evidence="2">
    <location>
        <begin position="237"/>
        <end position="257"/>
    </location>
</feature>
<evidence type="ECO:0000256" key="1">
    <source>
        <dbReference type="SAM" id="Coils"/>
    </source>
</evidence>
<dbReference type="AlphaFoldDB" id="B4N620"/>
<dbReference type="OrthoDB" id="7866947at2759"/>
<feature type="region of interest" description="Disordered" evidence="2">
    <location>
        <begin position="501"/>
        <end position="535"/>
    </location>
</feature>
<evidence type="ECO:0000313" key="3">
    <source>
        <dbReference type="EMBL" id="EDW79809.2"/>
    </source>
</evidence>
<dbReference type="InParanoid" id="B4N620"/>
<name>B4N620_DROWI</name>